<dbReference type="Proteomes" id="UP001283361">
    <property type="component" value="Unassembled WGS sequence"/>
</dbReference>
<reference evidence="2" key="1">
    <citation type="journal article" date="2023" name="G3 (Bethesda)">
        <title>A reference genome for the long-term kleptoplast-retaining sea slug Elysia crispata morphotype clarki.</title>
        <authorList>
            <person name="Eastman K.E."/>
            <person name="Pendleton A.L."/>
            <person name="Shaikh M.A."/>
            <person name="Suttiyut T."/>
            <person name="Ogas R."/>
            <person name="Tomko P."/>
            <person name="Gavelis G."/>
            <person name="Widhalm J.R."/>
            <person name="Wisecaver J.H."/>
        </authorList>
    </citation>
    <scope>NUCLEOTIDE SEQUENCE</scope>
    <source>
        <strain evidence="2">ECLA1</strain>
    </source>
</reference>
<organism evidence="2 3">
    <name type="scientific">Elysia crispata</name>
    <name type="common">lettuce slug</name>
    <dbReference type="NCBI Taxonomy" id="231223"/>
    <lineage>
        <taxon>Eukaryota</taxon>
        <taxon>Metazoa</taxon>
        <taxon>Spiralia</taxon>
        <taxon>Lophotrochozoa</taxon>
        <taxon>Mollusca</taxon>
        <taxon>Gastropoda</taxon>
        <taxon>Heterobranchia</taxon>
        <taxon>Euthyneura</taxon>
        <taxon>Panpulmonata</taxon>
        <taxon>Sacoglossa</taxon>
        <taxon>Placobranchoidea</taxon>
        <taxon>Plakobranchidae</taxon>
        <taxon>Elysia</taxon>
    </lineage>
</organism>
<protein>
    <submittedName>
        <fullName evidence="2">Uncharacterized protein</fullName>
    </submittedName>
</protein>
<feature type="region of interest" description="Disordered" evidence="1">
    <location>
        <begin position="1"/>
        <end position="32"/>
    </location>
</feature>
<gene>
    <name evidence="2" type="ORF">RRG08_019481</name>
</gene>
<name>A0AAE1CZT4_9GAST</name>
<sequence>MGQRTRGGEPSSQDKTITDHMGQRTRGGEQVLKIKQSQITWGRGPVETTRGGEQVLKIKQSQITWGRGPLVSLDLVCIKLTAPRIGMCCAADRYVPCPQPPETASVHLSCPLIH</sequence>
<comment type="caution">
    <text evidence="2">The sequence shown here is derived from an EMBL/GenBank/DDBJ whole genome shotgun (WGS) entry which is preliminary data.</text>
</comment>
<keyword evidence="3" id="KW-1185">Reference proteome</keyword>
<proteinExistence type="predicted"/>
<evidence type="ECO:0000313" key="2">
    <source>
        <dbReference type="EMBL" id="KAK3746559.1"/>
    </source>
</evidence>
<accession>A0AAE1CZT4</accession>
<evidence type="ECO:0000256" key="1">
    <source>
        <dbReference type="SAM" id="MobiDB-lite"/>
    </source>
</evidence>
<dbReference type="AlphaFoldDB" id="A0AAE1CZT4"/>
<dbReference type="EMBL" id="JAWDGP010006134">
    <property type="protein sequence ID" value="KAK3746559.1"/>
    <property type="molecule type" value="Genomic_DNA"/>
</dbReference>
<evidence type="ECO:0000313" key="3">
    <source>
        <dbReference type="Proteomes" id="UP001283361"/>
    </source>
</evidence>